<gene>
    <name evidence="1" type="ORF">QI031_16275</name>
</gene>
<reference evidence="1 2" key="1">
    <citation type="journal article" date="2023" name="Limnol Oceanogr Lett">
        <title>Environmental adaptations by the intertidal Antarctic cyanobacterium Halotia branconii CENA392 as revealed using long-read genome sequencing.</title>
        <authorList>
            <person name="Dextro R.B."/>
            <person name="Delbaje E."/>
            <person name="Freitas P.N.N."/>
            <person name="Geraldes V."/>
            <person name="Pinto E."/>
            <person name="Long P.F."/>
            <person name="Fiore M.F."/>
        </authorList>
    </citation>
    <scope>NUCLEOTIDE SEQUENCE [LARGE SCALE GENOMIC DNA]</scope>
    <source>
        <strain evidence="1 2">CENA392</strain>
    </source>
</reference>
<dbReference type="KEGG" id="hbq:QI031_16275"/>
<evidence type="ECO:0000313" key="1">
    <source>
        <dbReference type="EMBL" id="WGV23383.1"/>
    </source>
</evidence>
<dbReference type="RefSeq" id="WP_281480709.1">
    <property type="nucleotide sequence ID" value="NZ_CP124543.1"/>
</dbReference>
<name>A0AAJ6NMR4_9CYAN</name>
<evidence type="ECO:0000313" key="2">
    <source>
        <dbReference type="Proteomes" id="UP001223520"/>
    </source>
</evidence>
<accession>A0AAJ6NMR4</accession>
<sequence>MIRNFYQRWCSLWVEKQGIGDEAVKAIASLVSPLVLPDRTLILKV</sequence>
<dbReference type="AlphaFoldDB" id="A0AAJ6NMR4"/>
<proteinExistence type="predicted"/>
<organism evidence="1 2">
    <name type="scientific">Halotia branconii CENA392</name>
    <dbReference type="NCBI Taxonomy" id="1539056"/>
    <lineage>
        <taxon>Bacteria</taxon>
        <taxon>Bacillati</taxon>
        <taxon>Cyanobacteriota</taxon>
        <taxon>Cyanophyceae</taxon>
        <taxon>Nostocales</taxon>
        <taxon>Nodulariaceae</taxon>
        <taxon>Halotia</taxon>
    </lineage>
</organism>
<dbReference type="EMBL" id="CP124543">
    <property type="protein sequence ID" value="WGV23383.1"/>
    <property type="molecule type" value="Genomic_DNA"/>
</dbReference>
<protein>
    <submittedName>
        <fullName evidence="1">Uncharacterized protein</fullName>
    </submittedName>
</protein>
<keyword evidence="2" id="KW-1185">Reference proteome</keyword>
<dbReference type="Proteomes" id="UP001223520">
    <property type="component" value="Chromosome"/>
</dbReference>